<organism evidence="8 9">
    <name type="scientific">Ajellomyces capsulatus</name>
    <name type="common">Darling's disease fungus</name>
    <name type="synonym">Histoplasma capsulatum</name>
    <dbReference type="NCBI Taxonomy" id="5037"/>
    <lineage>
        <taxon>Eukaryota</taxon>
        <taxon>Fungi</taxon>
        <taxon>Dikarya</taxon>
        <taxon>Ascomycota</taxon>
        <taxon>Pezizomycotina</taxon>
        <taxon>Eurotiomycetes</taxon>
        <taxon>Eurotiomycetidae</taxon>
        <taxon>Onygenales</taxon>
        <taxon>Ajellomycetaceae</taxon>
        <taxon>Histoplasma</taxon>
    </lineage>
</organism>
<dbReference type="Proteomes" id="UP000670092">
    <property type="component" value="Unassembled WGS sequence"/>
</dbReference>
<gene>
    <name evidence="8" type="ORF">I7I52_08926</name>
</gene>
<dbReference type="InterPro" id="IPR016163">
    <property type="entry name" value="Ald_DH_C"/>
</dbReference>
<dbReference type="AlphaFoldDB" id="A0A8H7Z072"/>
<evidence type="ECO:0000256" key="4">
    <source>
        <dbReference type="ARBA" id="ARBA00049194"/>
    </source>
</evidence>
<dbReference type="Gene3D" id="3.40.309.10">
    <property type="entry name" value="Aldehyde Dehydrogenase, Chain A, domain 2"/>
    <property type="match status" value="1"/>
</dbReference>
<evidence type="ECO:0000313" key="8">
    <source>
        <dbReference type="EMBL" id="KAG5298830.1"/>
    </source>
</evidence>
<evidence type="ECO:0000256" key="2">
    <source>
        <dbReference type="ARBA" id="ARBA00023002"/>
    </source>
</evidence>
<dbReference type="VEuPathDB" id="FungiDB:I7I52_08926"/>
<evidence type="ECO:0000313" key="9">
    <source>
        <dbReference type="Proteomes" id="UP000670092"/>
    </source>
</evidence>
<evidence type="ECO:0000256" key="5">
    <source>
        <dbReference type="PROSITE-ProRule" id="PRU10007"/>
    </source>
</evidence>
<dbReference type="InterPro" id="IPR015590">
    <property type="entry name" value="Aldehyde_DH_dom"/>
</dbReference>
<dbReference type="InterPro" id="IPR029510">
    <property type="entry name" value="Ald_DH_CS_GLU"/>
</dbReference>
<dbReference type="InterPro" id="IPR016162">
    <property type="entry name" value="Ald_DH_N"/>
</dbReference>
<dbReference type="SUPFAM" id="SSF53720">
    <property type="entry name" value="ALDH-like"/>
    <property type="match status" value="1"/>
</dbReference>
<comment type="caution">
    <text evidence="8">The sequence shown here is derived from an EMBL/GenBank/DDBJ whole genome shotgun (WGS) entry which is preliminary data.</text>
</comment>
<dbReference type="InterPro" id="IPR016161">
    <property type="entry name" value="Ald_DH/histidinol_DH"/>
</dbReference>
<protein>
    <recommendedName>
        <fullName evidence="3">aldehyde dehydrogenase (NAD(+))</fullName>
        <ecNumber evidence="3">1.2.1.3</ecNumber>
    </recommendedName>
</protein>
<feature type="domain" description="Aldehyde dehydrogenase" evidence="7">
    <location>
        <begin position="45"/>
        <end position="338"/>
    </location>
</feature>
<comment type="similarity">
    <text evidence="1 6">Belongs to the aldehyde dehydrogenase family.</text>
</comment>
<sequence>MASIQQPGNQILMFQSLLAPMLTALSRRESLHSRAGPKPHTRRGKKALLAFADAVGEYSEDLTKLLVKEQGKPAQFAAADIQSGIASVKATANFELKDEVLENNEDRELIPRYTPLGVVVGIVPWNFPVMLCLIKIAPALLTGNTIIVKPSPYTPYCALKLAEIGQKFFPPGVLQTLSGDDNLGPWLTAHPGPAKISFTGSGATGGKVMESASKPLKRVTLELGGNDPAIICPDINIEAVAAKVALAAFFNSGQVCIAAKRIYVHESIYEKFREAMSVATAKLVVGEGNEAGVMVGPIQNSMQYEKVKEFFTDIEKEKWTVAAGGNAEVRKPGYFIQPHHHRCATC</sequence>
<dbReference type="PANTHER" id="PTHR11699">
    <property type="entry name" value="ALDEHYDE DEHYDROGENASE-RELATED"/>
    <property type="match status" value="1"/>
</dbReference>
<evidence type="ECO:0000256" key="3">
    <source>
        <dbReference type="ARBA" id="ARBA00024226"/>
    </source>
</evidence>
<dbReference type="GO" id="GO:0004029">
    <property type="term" value="F:aldehyde dehydrogenase (NAD+) activity"/>
    <property type="evidence" value="ECO:0007669"/>
    <property type="project" value="UniProtKB-EC"/>
</dbReference>
<dbReference type="Gene3D" id="3.40.605.10">
    <property type="entry name" value="Aldehyde Dehydrogenase, Chain A, domain 1"/>
    <property type="match status" value="1"/>
</dbReference>
<dbReference type="PROSITE" id="PS00687">
    <property type="entry name" value="ALDEHYDE_DEHYDR_GLU"/>
    <property type="match status" value="1"/>
</dbReference>
<proteinExistence type="inferred from homology"/>
<name>A0A8H7Z072_AJECA</name>
<reference evidence="8 9" key="1">
    <citation type="submission" date="2021-01" db="EMBL/GenBank/DDBJ databases">
        <title>Chromosome-level genome assembly of a human fungal pathogen reveals clustering of transcriptionally co-regulated genes.</title>
        <authorList>
            <person name="Voorhies M."/>
            <person name="Cohen S."/>
            <person name="Shea T.P."/>
            <person name="Petrus S."/>
            <person name="Munoz J.F."/>
            <person name="Poplawski S."/>
            <person name="Goldman W.E."/>
            <person name="Michael T."/>
            <person name="Cuomo C.A."/>
            <person name="Sil A."/>
            <person name="Beyhan S."/>
        </authorList>
    </citation>
    <scope>NUCLEOTIDE SEQUENCE [LARGE SCALE GENOMIC DNA]</scope>
    <source>
        <strain evidence="8 9">G184AR</strain>
    </source>
</reference>
<evidence type="ECO:0000256" key="1">
    <source>
        <dbReference type="ARBA" id="ARBA00009986"/>
    </source>
</evidence>
<keyword evidence="2 6" id="KW-0560">Oxidoreductase</keyword>
<dbReference type="Pfam" id="PF00171">
    <property type="entry name" value="Aldedh"/>
    <property type="match status" value="1"/>
</dbReference>
<dbReference type="InterPro" id="IPR016160">
    <property type="entry name" value="Ald_DH_CS_CYS"/>
</dbReference>
<dbReference type="PROSITE" id="PS00070">
    <property type="entry name" value="ALDEHYDE_DEHYDR_CYS"/>
    <property type="match status" value="1"/>
</dbReference>
<comment type="catalytic activity">
    <reaction evidence="4">
        <text>an aldehyde + NAD(+) + H2O = a carboxylate + NADH + 2 H(+)</text>
        <dbReference type="Rhea" id="RHEA:16185"/>
        <dbReference type="ChEBI" id="CHEBI:15377"/>
        <dbReference type="ChEBI" id="CHEBI:15378"/>
        <dbReference type="ChEBI" id="CHEBI:17478"/>
        <dbReference type="ChEBI" id="CHEBI:29067"/>
        <dbReference type="ChEBI" id="CHEBI:57540"/>
        <dbReference type="ChEBI" id="CHEBI:57945"/>
        <dbReference type="EC" id="1.2.1.3"/>
    </reaction>
</comment>
<feature type="active site" evidence="5">
    <location>
        <position position="222"/>
    </location>
</feature>
<accession>A0A8H7Z072</accession>
<evidence type="ECO:0000259" key="7">
    <source>
        <dbReference type="Pfam" id="PF00171"/>
    </source>
</evidence>
<dbReference type="OrthoDB" id="310895at2759"/>
<dbReference type="EC" id="1.2.1.3" evidence="3"/>
<dbReference type="EMBL" id="JAEVHI010000002">
    <property type="protein sequence ID" value="KAG5298830.1"/>
    <property type="molecule type" value="Genomic_DNA"/>
</dbReference>
<evidence type="ECO:0000256" key="6">
    <source>
        <dbReference type="RuleBase" id="RU003345"/>
    </source>
</evidence>